<proteinExistence type="inferred from homology"/>
<evidence type="ECO:0000313" key="6">
    <source>
        <dbReference type="Proteomes" id="UP000267017"/>
    </source>
</evidence>
<dbReference type="GO" id="GO:0015562">
    <property type="term" value="F:efflux transmembrane transporter activity"/>
    <property type="evidence" value="ECO:0007669"/>
    <property type="project" value="TreeGrafter"/>
</dbReference>
<dbReference type="PANTHER" id="PTHR30469">
    <property type="entry name" value="MULTIDRUG RESISTANCE PROTEIN MDTA"/>
    <property type="match status" value="1"/>
</dbReference>
<evidence type="ECO:0000256" key="1">
    <source>
        <dbReference type="ARBA" id="ARBA00009477"/>
    </source>
</evidence>
<dbReference type="AlphaFoldDB" id="A0A3P3U2M5"/>
<name>A0A3P3U2M5_9BACL</name>
<dbReference type="InterPro" id="IPR058637">
    <property type="entry name" value="YknX-like_C"/>
</dbReference>
<keyword evidence="2" id="KW-0175">Coiled coil</keyword>
<dbReference type="Pfam" id="PF25989">
    <property type="entry name" value="YknX_C"/>
    <property type="match status" value="1"/>
</dbReference>
<gene>
    <name evidence="5" type="ORF">EHV15_13245</name>
</gene>
<reference evidence="5 6" key="1">
    <citation type="submission" date="2018-11" db="EMBL/GenBank/DDBJ databases">
        <title>Genome sequencing of Paenibacillus sp. KCOM 3021 (= ChDC PVNT-B20).</title>
        <authorList>
            <person name="Kook J.-K."/>
            <person name="Park S.-N."/>
            <person name="Lim Y.K."/>
        </authorList>
    </citation>
    <scope>NUCLEOTIDE SEQUENCE [LARGE SCALE GENOMIC DNA]</scope>
    <source>
        <strain evidence="5 6">KCOM 3021</strain>
    </source>
</reference>
<accession>A0A3P3U2M5</accession>
<dbReference type="Gene3D" id="2.40.50.100">
    <property type="match status" value="1"/>
</dbReference>
<dbReference type="OrthoDB" id="2380376at2"/>
<keyword evidence="6" id="KW-1185">Reference proteome</keyword>
<dbReference type="SUPFAM" id="SSF111369">
    <property type="entry name" value="HlyD-like secretion proteins"/>
    <property type="match status" value="1"/>
</dbReference>
<comment type="similarity">
    <text evidence="1">Belongs to the membrane fusion protein (MFP) (TC 8.A.1) family.</text>
</comment>
<feature type="domain" description="CzcB-like barrel-sandwich hybrid" evidence="3">
    <location>
        <begin position="61"/>
        <end position="199"/>
    </location>
</feature>
<dbReference type="PANTHER" id="PTHR30469:SF15">
    <property type="entry name" value="HLYD FAMILY OF SECRETION PROTEINS"/>
    <property type="match status" value="1"/>
</dbReference>
<dbReference type="Gene3D" id="2.40.30.170">
    <property type="match status" value="1"/>
</dbReference>
<dbReference type="EMBL" id="RRCN01000001">
    <property type="protein sequence ID" value="RRJ63788.1"/>
    <property type="molecule type" value="Genomic_DNA"/>
</dbReference>
<evidence type="ECO:0000313" key="5">
    <source>
        <dbReference type="EMBL" id="RRJ63788.1"/>
    </source>
</evidence>
<organism evidence="5 6">
    <name type="scientific">Paenibacillus oralis</name>
    <dbReference type="NCBI Taxonomy" id="2490856"/>
    <lineage>
        <taxon>Bacteria</taxon>
        <taxon>Bacillati</taxon>
        <taxon>Bacillota</taxon>
        <taxon>Bacilli</taxon>
        <taxon>Bacillales</taxon>
        <taxon>Paenibacillaceae</taxon>
        <taxon>Paenibacillus</taxon>
    </lineage>
</organism>
<evidence type="ECO:0000256" key="2">
    <source>
        <dbReference type="SAM" id="Coils"/>
    </source>
</evidence>
<dbReference type="Gene3D" id="2.40.420.20">
    <property type="match status" value="1"/>
</dbReference>
<dbReference type="InterPro" id="IPR006143">
    <property type="entry name" value="RND_pump_MFP"/>
</dbReference>
<feature type="domain" description="YknX-like C-terminal permuted SH3-like" evidence="4">
    <location>
        <begin position="289"/>
        <end position="354"/>
    </location>
</feature>
<dbReference type="InterPro" id="IPR058647">
    <property type="entry name" value="BSH_CzcB-like"/>
</dbReference>
<dbReference type="Proteomes" id="UP000267017">
    <property type="component" value="Unassembled WGS sequence"/>
</dbReference>
<dbReference type="Gene3D" id="1.10.287.470">
    <property type="entry name" value="Helix hairpin bin"/>
    <property type="match status" value="1"/>
</dbReference>
<evidence type="ECO:0000259" key="3">
    <source>
        <dbReference type="Pfam" id="PF25973"/>
    </source>
</evidence>
<comment type="caution">
    <text evidence="5">The sequence shown here is derived from an EMBL/GenBank/DDBJ whole genome shotgun (WGS) entry which is preliminary data.</text>
</comment>
<dbReference type="Pfam" id="PF25973">
    <property type="entry name" value="BSH_CzcB"/>
    <property type="match status" value="1"/>
</dbReference>
<sequence>MMDLFRKKWFWGALLGLVVIVLVVVNMASLNKAAAVKTAEVTEGSIVEQIYTNGTLEPKETADVYAPVNGVVEDVKVKQGDTVKKGQALLTLSMDKVEDQLEQERINLELTEAERLEAKKQHFEDYKKIKNESPDGEVDELDLSSYDLKIRSTRITIASLEKQLADRTVKATADGVVTEIAADPGQLLAEGSKIAALADISGYKAKARLSELDAGKVSQGMKAVVTGESFAGVYEGTIGYLAPVAGKTKADSDDASVEMTVDLTKPSPELRAGYNVTLEIEIPDKTRLLVPIEAVQYEGEQAFVYKVADGKAVKTPITTGKEGEEQIEIVSGAAKGDVVVTEGADSLRDGDKVKTS</sequence>
<dbReference type="NCBIfam" id="TIGR01730">
    <property type="entry name" value="RND_mfp"/>
    <property type="match status" value="1"/>
</dbReference>
<protein>
    <submittedName>
        <fullName evidence="5">Efflux RND transporter periplasmic adaptor subunit</fullName>
    </submittedName>
</protein>
<dbReference type="GO" id="GO:1990281">
    <property type="term" value="C:efflux pump complex"/>
    <property type="evidence" value="ECO:0007669"/>
    <property type="project" value="TreeGrafter"/>
</dbReference>
<evidence type="ECO:0000259" key="4">
    <source>
        <dbReference type="Pfam" id="PF25989"/>
    </source>
</evidence>
<feature type="coiled-coil region" evidence="2">
    <location>
        <begin position="94"/>
        <end position="121"/>
    </location>
</feature>